<dbReference type="InterPro" id="IPR005829">
    <property type="entry name" value="Sugar_transporter_CS"/>
</dbReference>
<feature type="transmembrane region" description="Helical" evidence="7">
    <location>
        <begin position="168"/>
        <end position="192"/>
    </location>
</feature>
<feature type="domain" description="Major facilitator superfamily (MFS) profile" evidence="8">
    <location>
        <begin position="18"/>
        <end position="499"/>
    </location>
</feature>
<organism evidence="9 10">
    <name type="scientific">Gulosibacter faecalis</name>
    <dbReference type="NCBI Taxonomy" id="272240"/>
    <lineage>
        <taxon>Bacteria</taxon>
        <taxon>Bacillati</taxon>
        <taxon>Actinomycetota</taxon>
        <taxon>Actinomycetes</taxon>
        <taxon>Micrococcales</taxon>
        <taxon>Microbacteriaceae</taxon>
        <taxon>Gulosibacter</taxon>
    </lineage>
</organism>
<feature type="transmembrane region" description="Helical" evidence="7">
    <location>
        <begin position="109"/>
        <end position="130"/>
    </location>
</feature>
<feature type="transmembrane region" description="Helical" evidence="7">
    <location>
        <begin position="337"/>
        <end position="355"/>
    </location>
</feature>
<comment type="subcellular location">
    <subcellularLocation>
        <location evidence="1">Cell membrane</location>
        <topology evidence="1">Multi-pass membrane protein</topology>
    </subcellularLocation>
</comment>
<evidence type="ECO:0000256" key="6">
    <source>
        <dbReference type="ARBA" id="ARBA00023136"/>
    </source>
</evidence>
<dbReference type="EMBL" id="JBHUNE010000006">
    <property type="protein sequence ID" value="MFD2758368.1"/>
    <property type="molecule type" value="Genomic_DNA"/>
</dbReference>
<sequence>MFELRPPSPRAGAREWASLAVLVLAVTLLAVDATVLSLAIPSLSESLAPSANQILWIGDIYSFAIAGLLITMGNVADRVGRKKLLLTGSIAFGISSAIAAFAPTAEVLIAARALLGISGATLMPSTLSIIRHMFRVPAQRTRAIAIWSAGAAGGAALGPLVGGVLLEHFWWGSVFLINIPVIVVLVVAGLLLLPESRNPNAQSIDWFSSALSIAAIVPLIYAVKSAFSGDFGVVMHAAAALGIVAGWWFVRRQRRLTTPLFDLELFALPAFRGAVISNGMAIFALSGLLFFFSQYLQLVRGLSPLQAGLTELPATLASMVVVLLIGAVVGRLGMGGTIGIGLIVAGIGLAGLALAESLPGYVAIIATLLVVGFGIGLAITVSTDAVVGSVPRARAGAASGISETAYELGTALGIAILGSIMTALYRVFLPGLESLPEAAQVDARESLAAGLETVAEPYPAVAEGLRLAFTHGMQVTALIAAGILVVTGIFAWRTIPRRFEVSEDTGMLEVIEQ</sequence>
<evidence type="ECO:0000259" key="8">
    <source>
        <dbReference type="PROSITE" id="PS50850"/>
    </source>
</evidence>
<evidence type="ECO:0000256" key="7">
    <source>
        <dbReference type="SAM" id="Phobius"/>
    </source>
</evidence>
<evidence type="ECO:0000256" key="5">
    <source>
        <dbReference type="ARBA" id="ARBA00022989"/>
    </source>
</evidence>
<dbReference type="Gene3D" id="1.20.1720.10">
    <property type="entry name" value="Multidrug resistance protein D"/>
    <property type="match status" value="1"/>
</dbReference>
<feature type="transmembrane region" description="Helical" evidence="7">
    <location>
        <begin position="473"/>
        <end position="492"/>
    </location>
</feature>
<feature type="transmembrane region" description="Helical" evidence="7">
    <location>
        <begin position="233"/>
        <end position="250"/>
    </location>
</feature>
<accession>A0ABW5UZC0</accession>
<keyword evidence="4 7" id="KW-0812">Transmembrane</keyword>
<feature type="transmembrane region" description="Helical" evidence="7">
    <location>
        <begin position="271"/>
        <end position="292"/>
    </location>
</feature>
<keyword evidence="10" id="KW-1185">Reference proteome</keyword>
<feature type="transmembrane region" description="Helical" evidence="7">
    <location>
        <begin position="204"/>
        <end position="221"/>
    </location>
</feature>
<evidence type="ECO:0000313" key="9">
    <source>
        <dbReference type="EMBL" id="MFD2758368.1"/>
    </source>
</evidence>
<dbReference type="Gene3D" id="1.20.1250.20">
    <property type="entry name" value="MFS general substrate transporter like domains"/>
    <property type="match status" value="1"/>
</dbReference>
<reference evidence="10" key="1">
    <citation type="journal article" date="2019" name="Int. J. Syst. Evol. Microbiol.">
        <title>The Global Catalogue of Microorganisms (GCM) 10K type strain sequencing project: providing services to taxonomists for standard genome sequencing and annotation.</title>
        <authorList>
            <consortium name="The Broad Institute Genomics Platform"/>
            <consortium name="The Broad Institute Genome Sequencing Center for Infectious Disease"/>
            <person name="Wu L."/>
            <person name="Ma J."/>
        </authorList>
    </citation>
    <scope>NUCLEOTIDE SEQUENCE [LARGE SCALE GENOMIC DNA]</scope>
    <source>
        <strain evidence="10">TISTR 1514</strain>
    </source>
</reference>
<feature type="transmembrane region" description="Helical" evidence="7">
    <location>
        <begin position="312"/>
        <end position="330"/>
    </location>
</feature>
<evidence type="ECO:0000313" key="10">
    <source>
        <dbReference type="Proteomes" id="UP001597492"/>
    </source>
</evidence>
<feature type="transmembrane region" description="Helical" evidence="7">
    <location>
        <begin position="142"/>
        <end position="162"/>
    </location>
</feature>
<feature type="transmembrane region" description="Helical" evidence="7">
    <location>
        <begin position="53"/>
        <end position="72"/>
    </location>
</feature>
<evidence type="ECO:0000256" key="3">
    <source>
        <dbReference type="ARBA" id="ARBA00022475"/>
    </source>
</evidence>
<keyword evidence="2" id="KW-0813">Transport</keyword>
<evidence type="ECO:0000256" key="1">
    <source>
        <dbReference type="ARBA" id="ARBA00004651"/>
    </source>
</evidence>
<dbReference type="RefSeq" id="WP_019619420.1">
    <property type="nucleotide sequence ID" value="NZ_JBHUNE010000006.1"/>
</dbReference>
<dbReference type="SUPFAM" id="SSF103473">
    <property type="entry name" value="MFS general substrate transporter"/>
    <property type="match status" value="1"/>
</dbReference>
<feature type="transmembrane region" description="Helical" evidence="7">
    <location>
        <begin position="408"/>
        <end position="428"/>
    </location>
</feature>
<dbReference type="PROSITE" id="PS00216">
    <property type="entry name" value="SUGAR_TRANSPORT_1"/>
    <property type="match status" value="1"/>
</dbReference>
<dbReference type="PANTHER" id="PTHR42718:SF47">
    <property type="entry name" value="METHYL VIOLOGEN RESISTANCE PROTEIN SMVA"/>
    <property type="match status" value="1"/>
</dbReference>
<dbReference type="Proteomes" id="UP001597492">
    <property type="component" value="Unassembled WGS sequence"/>
</dbReference>
<dbReference type="InterPro" id="IPR020846">
    <property type="entry name" value="MFS_dom"/>
</dbReference>
<evidence type="ECO:0000256" key="2">
    <source>
        <dbReference type="ARBA" id="ARBA00022448"/>
    </source>
</evidence>
<keyword evidence="5 7" id="KW-1133">Transmembrane helix</keyword>
<dbReference type="CDD" id="cd17321">
    <property type="entry name" value="MFS_MMR_MDR_like"/>
    <property type="match status" value="1"/>
</dbReference>
<feature type="transmembrane region" description="Helical" evidence="7">
    <location>
        <begin position="361"/>
        <end position="387"/>
    </location>
</feature>
<proteinExistence type="predicted"/>
<gene>
    <name evidence="9" type="ORF">ACFSW7_08250</name>
</gene>
<keyword evidence="3" id="KW-1003">Cell membrane</keyword>
<name>A0ABW5UZC0_9MICO</name>
<comment type="caution">
    <text evidence="9">The sequence shown here is derived from an EMBL/GenBank/DDBJ whole genome shotgun (WGS) entry which is preliminary data.</text>
</comment>
<dbReference type="InterPro" id="IPR011701">
    <property type="entry name" value="MFS"/>
</dbReference>
<dbReference type="PANTHER" id="PTHR42718">
    <property type="entry name" value="MAJOR FACILITATOR SUPERFAMILY MULTIDRUG TRANSPORTER MFSC"/>
    <property type="match status" value="1"/>
</dbReference>
<keyword evidence="6 7" id="KW-0472">Membrane</keyword>
<evidence type="ECO:0000256" key="4">
    <source>
        <dbReference type="ARBA" id="ARBA00022692"/>
    </source>
</evidence>
<feature type="transmembrane region" description="Helical" evidence="7">
    <location>
        <begin position="84"/>
        <end position="103"/>
    </location>
</feature>
<dbReference type="PROSITE" id="PS50850">
    <property type="entry name" value="MFS"/>
    <property type="match status" value="1"/>
</dbReference>
<dbReference type="Pfam" id="PF07690">
    <property type="entry name" value="MFS_1"/>
    <property type="match status" value="1"/>
</dbReference>
<dbReference type="InterPro" id="IPR036259">
    <property type="entry name" value="MFS_trans_sf"/>
</dbReference>
<protein>
    <submittedName>
        <fullName evidence="9">MFS transporter</fullName>
    </submittedName>
</protein>